<sequence>MAKKGKDNVTKKIRNCQAGVTLLELLVSLTILSIILLSVTSFFFQAGTFTASNESRTVAVNVARNALMYMEKQPFVQMRHEFEDATTVKWLKMCPSEGDAAELVYTVESDAVSVEDCEAISVNDGSYGVTVTSSDSIEENTKKYYIPITVKVRWKENEPEVELDGTIKSEDMR</sequence>
<keyword evidence="3" id="KW-0472">Membrane</keyword>
<name>A0ABX4EG64_9BACI</name>
<evidence type="ECO:0000256" key="2">
    <source>
        <dbReference type="ARBA" id="ARBA00023287"/>
    </source>
</evidence>
<organism evidence="4 5">
    <name type="scientific">Domibacillus enclensis</name>
    <dbReference type="NCBI Taxonomy" id="1017273"/>
    <lineage>
        <taxon>Bacteria</taxon>
        <taxon>Bacillati</taxon>
        <taxon>Bacillota</taxon>
        <taxon>Bacilli</taxon>
        <taxon>Bacillales</taxon>
        <taxon>Bacillaceae</taxon>
        <taxon>Domibacillus</taxon>
    </lineage>
</organism>
<evidence type="ECO:0000256" key="3">
    <source>
        <dbReference type="SAM" id="Phobius"/>
    </source>
</evidence>
<protein>
    <recommendedName>
        <fullName evidence="6">Prepilin-type N-terminal cleavage/methylation domain-containing protein</fullName>
    </recommendedName>
</protein>
<keyword evidence="3" id="KW-0812">Transmembrane</keyword>
<keyword evidence="3" id="KW-1133">Transmembrane helix</keyword>
<dbReference type="InterPro" id="IPR012902">
    <property type="entry name" value="N_methyl_site"/>
</dbReference>
<evidence type="ECO:0000313" key="5">
    <source>
        <dbReference type="Proteomes" id="UP000215545"/>
    </source>
</evidence>
<keyword evidence="5" id="KW-1185">Reference proteome</keyword>
<feature type="transmembrane region" description="Helical" evidence="3">
    <location>
        <begin position="21"/>
        <end position="44"/>
    </location>
</feature>
<dbReference type="EMBL" id="MWSK01000001">
    <property type="protein sequence ID" value="OXS80549.1"/>
    <property type="molecule type" value="Genomic_DNA"/>
</dbReference>
<dbReference type="NCBIfam" id="TIGR02532">
    <property type="entry name" value="IV_pilin_GFxxxE"/>
    <property type="match status" value="1"/>
</dbReference>
<comment type="subcellular location">
    <subcellularLocation>
        <location evidence="1">Cell surface</location>
    </subcellularLocation>
</comment>
<dbReference type="Proteomes" id="UP000215545">
    <property type="component" value="Unassembled WGS sequence"/>
</dbReference>
<proteinExistence type="predicted"/>
<evidence type="ECO:0000256" key="1">
    <source>
        <dbReference type="ARBA" id="ARBA00004241"/>
    </source>
</evidence>
<accession>A0ABX4EG64</accession>
<reference evidence="5" key="1">
    <citation type="submission" date="2017-03" db="EMBL/GenBank/DDBJ databases">
        <title>Bacillus sp. V-88(T) DSM27956, whole genome shotgun sequencing project.</title>
        <authorList>
            <person name="Dastager S.G."/>
            <person name="Neurgaonkar P.S."/>
            <person name="Dharne M.S."/>
        </authorList>
    </citation>
    <scope>NUCLEOTIDE SEQUENCE [LARGE SCALE GENOMIC DNA]</scope>
    <source>
        <strain evidence="5">DSM 25145</strain>
    </source>
</reference>
<keyword evidence="2" id="KW-0178">Competence</keyword>
<dbReference type="Pfam" id="PF07963">
    <property type="entry name" value="N_methyl"/>
    <property type="match status" value="1"/>
</dbReference>
<evidence type="ECO:0000313" key="4">
    <source>
        <dbReference type="EMBL" id="OXS80549.1"/>
    </source>
</evidence>
<gene>
    <name evidence="4" type="ORF">B1B05_03450</name>
</gene>
<comment type="caution">
    <text evidence="4">The sequence shown here is derived from an EMBL/GenBank/DDBJ whole genome shotgun (WGS) entry which is preliminary data.</text>
</comment>
<evidence type="ECO:0008006" key="6">
    <source>
        <dbReference type="Google" id="ProtNLM"/>
    </source>
</evidence>
<dbReference type="PROSITE" id="PS00409">
    <property type="entry name" value="PROKAR_NTER_METHYL"/>
    <property type="match status" value="1"/>
</dbReference>